<proteinExistence type="predicted"/>
<evidence type="ECO:0000259" key="1">
    <source>
        <dbReference type="PROSITE" id="PS50879"/>
    </source>
</evidence>
<reference evidence="2 3" key="1">
    <citation type="submission" date="2018-06" db="EMBL/GenBank/DDBJ databases">
        <authorList>
            <consortium name="Pathogen Informatics"/>
            <person name="Doyle S."/>
        </authorList>
    </citation>
    <scope>NUCLEOTIDE SEQUENCE [LARGE SCALE GENOMIC DNA]</scope>
    <source>
        <strain evidence="2 3">NCTC10994</strain>
    </source>
</reference>
<evidence type="ECO:0000313" key="3">
    <source>
        <dbReference type="Proteomes" id="UP000249091"/>
    </source>
</evidence>
<dbReference type="InterPro" id="IPR012337">
    <property type="entry name" value="RNaseH-like_sf"/>
</dbReference>
<keyword evidence="3" id="KW-1185">Reference proteome</keyword>
<dbReference type="AlphaFoldDB" id="A0A2X4U7L0"/>
<dbReference type="EMBL" id="LS483468">
    <property type="protein sequence ID" value="SQI31228.1"/>
    <property type="molecule type" value="Genomic_DNA"/>
</dbReference>
<name>A0A2X4U7L0_9NOCA</name>
<feature type="domain" description="RNase H type-1" evidence="1">
    <location>
        <begin position="126"/>
        <end position="252"/>
    </location>
</feature>
<dbReference type="Pfam" id="PF00075">
    <property type="entry name" value="RNase_H"/>
    <property type="match status" value="1"/>
</dbReference>
<organism evidence="2 3">
    <name type="scientific">Rhodococcus coprophilus</name>
    <dbReference type="NCBI Taxonomy" id="38310"/>
    <lineage>
        <taxon>Bacteria</taxon>
        <taxon>Bacillati</taxon>
        <taxon>Actinomycetota</taxon>
        <taxon>Actinomycetes</taxon>
        <taxon>Mycobacteriales</taxon>
        <taxon>Nocardiaceae</taxon>
        <taxon>Rhodococcus</taxon>
    </lineage>
</organism>
<dbReference type="Proteomes" id="UP000249091">
    <property type="component" value="Chromosome 1"/>
</dbReference>
<dbReference type="Gene3D" id="3.30.420.10">
    <property type="entry name" value="Ribonuclease H-like superfamily/Ribonuclease H"/>
    <property type="match status" value="1"/>
</dbReference>
<dbReference type="KEGG" id="rcr:NCTC10994_01940"/>
<gene>
    <name evidence="2" type="ORF">NCTC10994_01940</name>
</gene>
<dbReference type="InterPro" id="IPR002156">
    <property type="entry name" value="RNaseH_domain"/>
</dbReference>
<dbReference type="STRING" id="1219011.GCA_001895045_03034"/>
<evidence type="ECO:0000313" key="2">
    <source>
        <dbReference type="EMBL" id="SQI31228.1"/>
    </source>
</evidence>
<dbReference type="GO" id="GO:0003676">
    <property type="term" value="F:nucleic acid binding"/>
    <property type="evidence" value="ECO:0007669"/>
    <property type="project" value="InterPro"/>
</dbReference>
<accession>A0A2X4U7L0</accession>
<dbReference type="SUPFAM" id="SSF53098">
    <property type="entry name" value="Ribonuclease H-like"/>
    <property type="match status" value="1"/>
</dbReference>
<dbReference type="PROSITE" id="PS50879">
    <property type="entry name" value="RNASE_H_1"/>
    <property type="match status" value="1"/>
</dbReference>
<sequence>MLAAIHIRQIHAGPKPMTCAALATDTDSALFLREGHDQTDRSLAGLEAFAALYEQAKCSPVRLHISDAGLRSTLEAVSDSFPAVDFVATPFGPLGTLLRRASDTIGAHVVTLAAEEEARRDTERAQLPPLAVATDASKARRFRGTGLGCVSEKGVHRMLMAPDARSILEGELLAIEMATTKFPDRDLHILTDSRLAIACLAGTYKGRPAVSGVVDRIHRSIQGRSVRFDWVRGHDGHPLNEAAHRLAVAARRCYDAKVSPAVAAEIARNIVASLDESRTLSA</sequence>
<dbReference type="InterPro" id="IPR036397">
    <property type="entry name" value="RNaseH_sf"/>
</dbReference>
<dbReference type="GO" id="GO:0004523">
    <property type="term" value="F:RNA-DNA hybrid ribonuclease activity"/>
    <property type="evidence" value="ECO:0007669"/>
    <property type="project" value="InterPro"/>
</dbReference>
<protein>
    <submittedName>
        <fullName evidence="2">Ribonuclease H</fullName>
    </submittedName>
</protein>